<evidence type="ECO:0000313" key="2">
    <source>
        <dbReference type="EMBL" id="EKJ97199.1"/>
    </source>
</evidence>
<name>A0ABP2RYK5_RHILU</name>
<gene>
    <name evidence="2" type="ORF">C241_02834</name>
</gene>
<organism evidence="2 3">
    <name type="scientific">Bradyrhizobium lupini HPC(L)</name>
    <dbReference type="NCBI Taxonomy" id="1229491"/>
    <lineage>
        <taxon>Bacteria</taxon>
        <taxon>Pseudomonadati</taxon>
        <taxon>Pseudomonadota</taxon>
        <taxon>Alphaproteobacteria</taxon>
        <taxon>Hyphomicrobiales</taxon>
        <taxon>Nitrobacteraceae</taxon>
        <taxon>Bradyrhizobium</taxon>
    </lineage>
</organism>
<feature type="domain" description="Chitin-binding type-3" evidence="1">
    <location>
        <begin position="205"/>
        <end position="252"/>
    </location>
</feature>
<feature type="domain" description="Chitin-binding type-3" evidence="1">
    <location>
        <begin position="263"/>
        <end position="310"/>
    </location>
</feature>
<dbReference type="SMART" id="SM00495">
    <property type="entry name" value="ChtBD3"/>
    <property type="match status" value="2"/>
</dbReference>
<comment type="caution">
    <text evidence="2">The sequence shown here is derived from an EMBL/GenBank/DDBJ whole genome shotgun (WGS) entry which is preliminary data.</text>
</comment>
<dbReference type="InterPro" id="IPR003610">
    <property type="entry name" value="CBM5/12"/>
</dbReference>
<dbReference type="EMBL" id="AMQQ01000004">
    <property type="protein sequence ID" value="EKJ97199.1"/>
    <property type="molecule type" value="Genomic_DNA"/>
</dbReference>
<sequence>MANTTWYGDGTATVAVGSRTVTGTDTGWLTEVAGLTPIKVGDKFGIHVGRPIVIEQIISDTELLLADDWPGPAQTDGPYKVELTSPTIAAVEAMRRLLASLSNGNLDSLSEISVGTDDIPIGIGPGVFGTINKAALVQGVQYNAWVANLAGRAAYNGAAAGFSVLVIDIGDGRSALYFKNSATSGDWSAPSYVTGPVGPAGVNQRGNYSAGTAYAIRDIVQYGGSTWIAKVATTGNAPPTLPTTENTQWLLFARSGTAGVVDRGAYSGATAYEANDIVLNNGSTWLALQSTTGNAPPVLPAESNAYWRLLARKGTDGTGTGDFVGPSGGVASGDMVAFADTTGKLGRKATQAELKAAIGGVPVAGYISPGFTLMNNTTDAANDIDFPTGVVASSAASPILMSHTGVTMQLDVAWGVGNGGRFDSAVSDGTWHCFIISNGTVSSRGFSKSLDPTTQPNYPSGFTHYRRVGSVLRVSSAILPFVQNEDEFDLVNAIEDRNSTAGFGDGFLTISVPSGIIVRPKLRTVQQQATTGSFQTRISSIGRTSVVARCTTSNANEVAAAFITDIFTDALARIRYEAVAFAGTVSYNVLTTYGWIDKRGRA</sequence>
<dbReference type="RefSeq" id="WP_006697496.1">
    <property type="nucleotide sequence ID" value="NZ_AMQQ01000004.1"/>
</dbReference>
<reference evidence="2 3" key="1">
    <citation type="journal article" date="2013" name="Genome Announc.">
        <title>Genome Sequence of Rhizobium lupini HPC(L) Isolated from Saline Desert Soil, Kutch (Gujarat).</title>
        <authorList>
            <person name="Agarwal L."/>
            <person name="Purohit H.J."/>
        </authorList>
    </citation>
    <scope>NUCLEOTIDE SEQUENCE [LARGE SCALE GENOMIC DNA]</scope>
    <source>
        <strain evidence="3">HPC(L)</strain>
    </source>
</reference>
<protein>
    <recommendedName>
        <fullName evidence="1">Chitin-binding type-3 domain-containing protein</fullName>
    </recommendedName>
</protein>
<dbReference type="Gene3D" id="2.10.10.20">
    <property type="entry name" value="Carbohydrate-binding module superfamily 5/12"/>
    <property type="match status" value="2"/>
</dbReference>
<evidence type="ECO:0000259" key="1">
    <source>
        <dbReference type="SMART" id="SM00495"/>
    </source>
</evidence>
<dbReference type="Proteomes" id="UP000017668">
    <property type="component" value="Unassembled WGS sequence"/>
</dbReference>
<evidence type="ECO:0000313" key="3">
    <source>
        <dbReference type="Proteomes" id="UP000017668"/>
    </source>
</evidence>
<accession>A0ABP2RYK5</accession>
<proteinExistence type="predicted"/>
<keyword evidence="3" id="KW-1185">Reference proteome</keyword>